<name>E9I3P8_DAPPU</name>
<dbReference type="HOGENOM" id="CLU_1940213_0_0_1"/>
<evidence type="ECO:0000313" key="2">
    <source>
        <dbReference type="Proteomes" id="UP000000305"/>
    </source>
</evidence>
<dbReference type="InParanoid" id="E9I3P8"/>
<keyword evidence="2" id="KW-1185">Reference proteome</keyword>
<gene>
    <name evidence="1" type="ORF">DAPPUDRAFT_339884</name>
</gene>
<reference evidence="1 2" key="1">
    <citation type="journal article" date="2011" name="Science">
        <title>The ecoresponsive genome of Daphnia pulex.</title>
        <authorList>
            <person name="Colbourne J.K."/>
            <person name="Pfrender M.E."/>
            <person name="Gilbert D."/>
            <person name="Thomas W.K."/>
            <person name="Tucker A."/>
            <person name="Oakley T.H."/>
            <person name="Tokishita S."/>
            <person name="Aerts A."/>
            <person name="Arnold G.J."/>
            <person name="Basu M.K."/>
            <person name="Bauer D.J."/>
            <person name="Caceres C.E."/>
            <person name="Carmel L."/>
            <person name="Casola C."/>
            <person name="Choi J.H."/>
            <person name="Detter J.C."/>
            <person name="Dong Q."/>
            <person name="Dusheyko S."/>
            <person name="Eads B.D."/>
            <person name="Frohlich T."/>
            <person name="Geiler-Samerotte K.A."/>
            <person name="Gerlach D."/>
            <person name="Hatcher P."/>
            <person name="Jogdeo S."/>
            <person name="Krijgsveld J."/>
            <person name="Kriventseva E.V."/>
            <person name="Kultz D."/>
            <person name="Laforsch C."/>
            <person name="Lindquist E."/>
            <person name="Lopez J."/>
            <person name="Manak J.R."/>
            <person name="Muller J."/>
            <person name="Pangilinan J."/>
            <person name="Patwardhan R.P."/>
            <person name="Pitluck S."/>
            <person name="Pritham E.J."/>
            <person name="Rechtsteiner A."/>
            <person name="Rho M."/>
            <person name="Rogozin I.B."/>
            <person name="Sakarya O."/>
            <person name="Salamov A."/>
            <person name="Schaack S."/>
            <person name="Shapiro H."/>
            <person name="Shiga Y."/>
            <person name="Skalitzky C."/>
            <person name="Smith Z."/>
            <person name="Souvorov A."/>
            <person name="Sung W."/>
            <person name="Tang Z."/>
            <person name="Tsuchiya D."/>
            <person name="Tu H."/>
            <person name="Vos H."/>
            <person name="Wang M."/>
            <person name="Wolf Y.I."/>
            <person name="Yamagata H."/>
            <person name="Yamada T."/>
            <person name="Ye Y."/>
            <person name="Shaw J.R."/>
            <person name="Andrews J."/>
            <person name="Crease T.J."/>
            <person name="Tang H."/>
            <person name="Lucas S.M."/>
            <person name="Robertson H.M."/>
            <person name="Bork P."/>
            <person name="Koonin E.V."/>
            <person name="Zdobnov E.M."/>
            <person name="Grigoriev I.V."/>
            <person name="Lynch M."/>
            <person name="Boore J.L."/>
        </authorList>
    </citation>
    <scope>NUCLEOTIDE SEQUENCE [LARGE SCALE GENOMIC DNA]</scope>
</reference>
<dbReference type="Proteomes" id="UP000000305">
    <property type="component" value="Unassembled WGS sequence"/>
</dbReference>
<proteinExistence type="predicted"/>
<dbReference type="EMBL" id="GL734681">
    <property type="protein sequence ID" value="EFX61382.1"/>
    <property type="molecule type" value="Genomic_DNA"/>
</dbReference>
<dbReference type="KEGG" id="dpx:DAPPUDRAFT_339884"/>
<organism evidence="1 2">
    <name type="scientific">Daphnia pulex</name>
    <name type="common">Water flea</name>
    <dbReference type="NCBI Taxonomy" id="6669"/>
    <lineage>
        <taxon>Eukaryota</taxon>
        <taxon>Metazoa</taxon>
        <taxon>Ecdysozoa</taxon>
        <taxon>Arthropoda</taxon>
        <taxon>Crustacea</taxon>
        <taxon>Branchiopoda</taxon>
        <taxon>Diplostraca</taxon>
        <taxon>Cladocera</taxon>
        <taxon>Anomopoda</taxon>
        <taxon>Daphniidae</taxon>
        <taxon>Daphnia</taxon>
    </lineage>
</organism>
<evidence type="ECO:0000313" key="1">
    <source>
        <dbReference type="EMBL" id="EFX61382.1"/>
    </source>
</evidence>
<protein>
    <submittedName>
        <fullName evidence="1">Uncharacterized protein</fullName>
    </submittedName>
</protein>
<accession>E9I3P8</accession>
<sequence length="130" mass="14975">MSQINIDPRLIETAQSAVELAESIELATRSTLNDLEDQKKTLRINHRQACYDHHMHTSASGLYMTAYGSTPSHLQRCNENMDRKEELDRNFDSALKALQLLLNEAERMHDISIQELETAKYDLIRAQRGF</sequence>
<dbReference type="AlphaFoldDB" id="E9I3P8"/>